<dbReference type="PANTHER" id="PTHR43903">
    <property type="entry name" value="NEUROLIGIN"/>
    <property type="match status" value="1"/>
</dbReference>
<sequence length="104" mass="12029">MIMKVSFFYTILYILKLTTSSTLDLYKNARLGSRIIQTRYGRLQGLVVPLENYKFLRPIEAYLGVPYATPPTKSNRVNKVEAKVETETFLFFGWRKTGIGHNSF</sequence>
<organism evidence="5 6">
    <name type="scientific">Pseudolycoriella hygida</name>
    <dbReference type="NCBI Taxonomy" id="35572"/>
    <lineage>
        <taxon>Eukaryota</taxon>
        <taxon>Metazoa</taxon>
        <taxon>Ecdysozoa</taxon>
        <taxon>Arthropoda</taxon>
        <taxon>Hexapoda</taxon>
        <taxon>Insecta</taxon>
        <taxon>Pterygota</taxon>
        <taxon>Neoptera</taxon>
        <taxon>Endopterygota</taxon>
        <taxon>Diptera</taxon>
        <taxon>Nematocera</taxon>
        <taxon>Sciaroidea</taxon>
        <taxon>Sciaridae</taxon>
        <taxon>Pseudolycoriella</taxon>
    </lineage>
</organism>
<keyword evidence="6" id="KW-1185">Reference proteome</keyword>
<evidence type="ECO:0000256" key="3">
    <source>
        <dbReference type="SAM" id="SignalP"/>
    </source>
</evidence>
<gene>
    <name evidence="5" type="primary">NLGN4Y_3</name>
    <name evidence="5" type="ORF">Bhyg_14049</name>
</gene>
<dbReference type="InterPro" id="IPR029058">
    <property type="entry name" value="AB_hydrolase_fold"/>
</dbReference>
<keyword evidence="2" id="KW-0325">Glycoprotein</keyword>
<name>A0A9Q0MP44_9DIPT</name>
<dbReference type="Pfam" id="PF00135">
    <property type="entry name" value="COesterase"/>
    <property type="match status" value="1"/>
</dbReference>
<comment type="similarity">
    <text evidence="1">Belongs to the type-B carboxylesterase/lipase family.</text>
</comment>
<accession>A0A9Q0MP44</accession>
<dbReference type="Gene3D" id="3.40.50.1820">
    <property type="entry name" value="alpha/beta hydrolase"/>
    <property type="match status" value="1"/>
</dbReference>
<dbReference type="InterPro" id="IPR002018">
    <property type="entry name" value="CarbesteraseB"/>
</dbReference>
<comment type="caution">
    <text evidence="5">The sequence shown here is derived from an EMBL/GenBank/DDBJ whole genome shotgun (WGS) entry which is preliminary data.</text>
</comment>
<evidence type="ECO:0000313" key="5">
    <source>
        <dbReference type="EMBL" id="KAJ6635463.1"/>
    </source>
</evidence>
<evidence type="ECO:0000256" key="1">
    <source>
        <dbReference type="ARBA" id="ARBA00005964"/>
    </source>
</evidence>
<dbReference type="InterPro" id="IPR051093">
    <property type="entry name" value="Neuroligin/BSAL"/>
</dbReference>
<dbReference type="AlphaFoldDB" id="A0A9Q0MP44"/>
<evidence type="ECO:0000259" key="4">
    <source>
        <dbReference type="Pfam" id="PF00135"/>
    </source>
</evidence>
<dbReference type="Proteomes" id="UP001151699">
    <property type="component" value="Chromosome C"/>
</dbReference>
<dbReference type="SUPFAM" id="SSF53474">
    <property type="entry name" value="alpha/beta-Hydrolases"/>
    <property type="match status" value="1"/>
</dbReference>
<feature type="domain" description="Carboxylesterase type B" evidence="4">
    <location>
        <begin position="33"/>
        <end position="81"/>
    </location>
</feature>
<evidence type="ECO:0000256" key="2">
    <source>
        <dbReference type="ARBA" id="ARBA00023180"/>
    </source>
</evidence>
<reference evidence="5" key="1">
    <citation type="submission" date="2022-07" db="EMBL/GenBank/DDBJ databases">
        <authorList>
            <person name="Trinca V."/>
            <person name="Uliana J.V.C."/>
            <person name="Torres T.T."/>
            <person name="Ward R.J."/>
            <person name="Monesi N."/>
        </authorList>
    </citation>
    <scope>NUCLEOTIDE SEQUENCE</scope>
    <source>
        <strain evidence="5">HSMRA1968</strain>
        <tissue evidence="5">Whole embryos</tissue>
    </source>
</reference>
<dbReference type="EMBL" id="WJQU01000004">
    <property type="protein sequence ID" value="KAJ6635463.1"/>
    <property type="molecule type" value="Genomic_DNA"/>
</dbReference>
<feature type="signal peptide" evidence="3">
    <location>
        <begin position="1"/>
        <end position="20"/>
    </location>
</feature>
<keyword evidence="3" id="KW-0732">Signal</keyword>
<protein>
    <submittedName>
        <fullName evidence="5">Neuroligin-4, Y-linked</fullName>
    </submittedName>
</protein>
<dbReference type="OrthoDB" id="3200163at2759"/>
<proteinExistence type="inferred from homology"/>
<feature type="chain" id="PRO_5040264568" evidence="3">
    <location>
        <begin position="21"/>
        <end position="104"/>
    </location>
</feature>
<evidence type="ECO:0000313" key="6">
    <source>
        <dbReference type="Proteomes" id="UP001151699"/>
    </source>
</evidence>